<dbReference type="InterPro" id="IPR036291">
    <property type="entry name" value="NAD(P)-bd_dom_sf"/>
</dbReference>
<organism evidence="3">
    <name type="scientific">bioreactor metagenome</name>
    <dbReference type="NCBI Taxonomy" id="1076179"/>
    <lineage>
        <taxon>unclassified sequences</taxon>
        <taxon>metagenomes</taxon>
        <taxon>ecological metagenomes</taxon>
    </lineage>
</organism>
<dbReference type="Pfam" id="PF13561">
    <property type="entry name" value="adh_short_C2"/>
    <property type="match status" value="1"/>
</dbReference>
<accession>A0A644ZTG4</accession>
<dbReference type="PANTHER" id="PTHR42760:SF133">
    <property type="entry name" value="3-OXOACYL-[ACYL-CARRIER-PROTEIN] REDUCTASE"/>
    <property type="match status" value="1"/>
</dbReference>
<protein>
    <submittedName>
        <fullName evidence="3">2-dehydro-3-deoxy-D-gluconate 5-dehydrogenase</fullName>
        <ecNumber evidence="3">1.1.1.127</ecNumber>
    </submittedName>
</protein>
<dbReference type="PANTHER" id="PTHR42760">
    <property type="entry name" value="SHORT-CHAIN DEHYDROGENASES/REDUCTASES FAMILY MEMBER"/>
    <property type="match status" value="1"/>
</dbReference>
<keyword evidence="2 3" id="KW-0560">Oxidoreductase</keyword>
<reference evidence="3" key="1">
    <citation type="submission" date="2019-08" db="EMBL/GenBank/DDBJ databases">
        <authorList>
            <person name="Kucharzyk K."/>
            <person name="Murdoch R.W."/>
            <person name="Higgins S."/>
            <person name="Loffler F."/>
        </authorList>
    </citation>
    <scope>NUCLEOTIDE SEQUENCE</scope>
</reference>
<sequence>MSVLDMFSLKGKTAVVTGGSGLYGRQIVLSLAQAGAKVYNASRNITKNEEYAASLREKGQDVLSASLDQSSEDSAKQLLDRIEKESGTPSVLVNNAVARAMKSWNSPVSAFTESMRINADGLFIMTRTFGEAMKKDGGSIINIASYMGLLGPDDSMYRGTDVTGDVPDYFFHKGGMVNFTRFTASVLGPYGIRCNVVCPGGYYNGQDPRFTEKYCDRTFLKRMANDTDLMGIMVFLASDASLYITGAVIPADGGYSAK</sequence>
<evidence type="ECO:0000256" key="2">
    <source>
        <dbReference type="ARBA" id="ARBA00023002"/>
    </source>
</evidence>
<dbReference type="PRINTS" id="PR00081">
    <property type="entry name" value="GDHRDH"/>
</dbReference>
<name>A0A644ZTG4_9ZZZZ</name>
<comment type="similarity">
    <text evidence="1">Belongs to the short-chain dehydrogenases/reductases (SDR) family.</text>
</comment>
<dbReference type="GO" id="GO:0047001">
    <property type="term" value="F:2-dehydro-3-deoxy-D-gluconate 5-dehydrogenase activity"/>
    <property type="evidence" value="ECO:0007669"/>
    <property type="project" value="UniProtKB-EC"/>
</dbReference>
<dbReference type="SUPFAM" id="SSF51735">
    <property type="entry name" value="NAD(P)-binding Rossmann-fold domains"/>
    <property type="match status" value="1"/>
</dbReference>
<evidence type="ECO:0000313" key="3">
    <source>
        <dbReference type="EMBL" id="MPM40864.1"/>
    </source>
</evidence>
<gene>
    <name evidence="3" type="primary">kduD_17</name>
    <name evidence="3" type="ORF">SDC9_87512</name>
</gene>
<proteinExistence type="inferred from homology"/>
<dbReference type="EC" id="1.1.1.127" evidence="3"/>
<dbReference type="EMBL" id="VSSQ01009154">
    <property type="protein sequence ID" value="MPM40864.1"/>
    <property type="molecule type" value="Genomic_DNA"/>
</dbReference>
<evidence type="ECO:0000256" key="1">
    <source>
        <dbReference type="ARBA" id="ARBA00006484"/>
    </source>
</evidence>
<dbReference type="Gene3D" id="3.40.50.720">
    <property type="entry name" value="NAD(P)-binding Rossmann-like Domain"/>
    <property type="match status" value="1"/>
</dbReference>
<dbReference type="AlphaFoldDB" id="A0A644ZTG4"/>
<comment type="caution">
    <text evidence="3">The sequence shown here is derived from an EMBL/GenBank/DDBJ whole genome shotgun (WGS) entry which is preliminary data.</text>
</comment>
<dbReference type="InterPro" id="IPR002347">
    <property type="entry name" value="SDR_fam"/>
</dbReference>